<dbReference type="EMBL" id="JAEHNY010000001">
    <property type="protein sequence ID" value="MBI6118516.1"/>
    <property type="molecule type" value="Genomic_DNA"/>
</dbReference>
<organism evidence="8 9">
    <name type="scientific">Salegentibacter maritimus</name>
    <dbReference type="NCBI Taxonomy" id="2794347"/>
    <lineage>
        <taxon>Bacteria</taxon>
        <taxon>Pseudomonadati</taxon>
        <taxon>Bacteroidota</taxon>
        <taxon>Flavobacteriia</taxon>
        <taxon>Flavobacteriales</taxon>
        <taxon>Flavobacteriaceae</taxon>
        <taxon>Salegentibacter</taxon>
    </lineage>
</organism>
<keyword evidence="2" id="KW-1003">Cell membrane</keyword>
<reference evidence="8 9" key="1">
    <citation type="submission" date="2020-12" db="EMBL/GenBank/DDBJ databases">
        <title>Salegentibacter orientalis sp. nov., isolated from costal sediment.</title>
        <authorList>
            <person name="Lian F.-B."/>
        </authorList>
    </citation>
    <scope>NUCLEOTIDE SEQUENCE [LARGE SCALE GENOMIC DNA]</scope>
    <source>
        <strain evidence="8 9">F60176</strain>
    </source>
</reference>
<keyword evidence="3 6" id="KW-0812">Transmembrane</keyword>
<sequence length="81" mass="9623">MINIDTSGFWASAFMLAVLMMAVLAIVSLLRKNFKGRHQLIWLLIIIFLPLFGPILYFLIIKRYRKVNLVKRRVGYFRQKH</sequence>
<evidence type="ECO:0000256" key="3">
    <source>
        <dbReference type="ARBA" id="ARBA00022692"/>
    </source>
</evidence>
<evidence type="ECO:0000256" key="2">
    <source>
        <dbReference type="ARBA" id="ARBA00022475"/>
    </source>
</evidence>
<keyword evidence="5 6" id="KW-0472">Membrane</keyword>
<feature type="domain" description="Cardiolipin synthase N-terminal" evidence="7">
    <location>
        <begin position="22"/>
        <end position="60"/>
    </location>
</feature>
<dbReference type="InterPro" id="IPR027379">
    <property type="entry name" value="CLS_N"/>
</dbReference>
<evidence type="ECO:0000313" key="9">
    <source>
        <dbReference type="Proteomes" id="UP000635665"/>
    </source>
</evidence>
<gene>
    <name evidence="8" type="ORF">I6U50_00610</name>
</gene>
<evidence type="ECO:0000256" key="1">
    <source>
        <dbReference type="ARBA" id="ARBA00004651"/>
    </source>
</evidence>
<accession>A0ABS0TBU7</accession>
<keyword evidence="9" id="KW-1185">Reference proteome</keyword>
<evidence type="ECO:0000256" key="4">
    <source>
        <dbReference type="ARBA" id="ARBA00022989"/>
    </source>
</evidence>
<feature type="transmembrane region" description="Helical" evidence="6">
    <location>
        <begin position="40"/>
        <end position="61"/>
    </location>
</feature>
<name>A0ABS0TBU7_9FLAO</name>
<dbReference type="Pfam" id="PF13396">
    <property type="entry name" value="PLDc_N"/>
    <property type="match status" value="1"/>
</dbReference>
<evidence type="ECO:0000256" key="5">
    <source>
        <dbReference type="ARBA" id="ARBA00023136"/>
    </source>
</evidence>
<comment type="subcellular location">
    <subcellularLocation>
        <location evidence="1">Cell membrane</location>
        <topology evidence="1">Multi-pass membrane protein</topology>
    </subcellularLocation>
</comment>
<proteinExistence type="predicted"/>
<dbReference type="Proteomes" id="UP000635665">
    <property type="component" value="Unassembled WGS sequence"/>
</dbReference>
<evidence type="ECO:0000259" key="7">
    <source>
        <dbReference type="Pfam" id="PF13396"/>
    </source>
</evidence>
<protein>
    <submittedName>
        <fullName evidence="8">PLDc N-terminal domain-containing protein</fullName>
    </submittedName>
</protein>
<evidence type="ECO:0000313" key="8">
    <source>
        <dbReference type="EMBL" id="MBI6118516.1"/>
    </source>
</evidence>
<feature type="transmembrane region" description="Helical" evidence="6">
    <location>
        <begin position="7"/>
        <end position="28"/>
    </location>
</feature>
<comment type="caution">
    <text evidence="8">The sequence shown here is derived from an EMBL/GenBank/DDBJ whole genome shotgun (WGS) entry which is preliminary data.</text>
</comment>
<keyword evidence="4 6" id="KW-1133">Transmembrane helix</keyword>
<evidence type="ECO:0000256" key="6">
    <source>
        <dbReference type="SAM" id="Phobius"/>
    </source>
</evidence>